<reference evidence="2" key="1">
    <citation type="journal article" date="2020" name="mSystems">
        <title>Genome- and Community-Level Interaction Insights into Carbon Utilization and Element Cycling Functions of Hydrothermarchaeota in Hydrothermal Sediment.</title>
        <authorList>
            <person name="Zhou Z."/>
            <person name="Liu Y."/>
            <person name="Xu W."/>
            <person name="Pan J."/>
            <person name="Luo Z.H."/>
            <person name="Li M."/>
        </authorList>
    </citation>
    <scope>NUCLEOTIDE SEQUENCE [LARGE SCALE GENOMIC DNA]</scope>
    <source>
        <strain evidence="2">SpSt-1219</strain>
    </source>
</reference>
<protein>
    <submittedName>
        <fullName evidence="2">RNHCP domain-containing protein</fullName>
    </submittedName>
</protein>
<evidence type="ECO:0000313" key="2">
    <source>
        <dbReference type="EMBL" id="HDQ88714.1"/>
    </source>
</evidence>
<sequence length="98" mass="11047">MHFICANCGKKVPLKALGTKNRNHCPFCLFSTHVDLKKGDREAPCRGKMAPIGKFYKSDGEEMLVHKCQKCGFIRWNRVAGDDSLGEMEKLPVIPDPR</sequence>
<proteinExistence type="predicted"/>
<dbReference type="EMBL" id="DSDM01000062">
    <property type="protein sequence ID" value="HDQ88714.1"/>
    <property type="molecule type" value="Genomic_DNA"/>
</dbReference>
<name>A0A7C1HCY5_UNCKA</name>
<comment type="caution">
    <text evidence="2">The sequence shown here is derived from an EMBL/GenBank/DDBJ whole genome shotgun (WGS) entry which is preliminary data.</text>
</comment>
<dbReference type="Proteomes" id="UP000886066">
    <property type="component" value="Unassembled WGS sequence"/>
</dbReference>
<feature type="domain" description="RNHCP" evidence="1">
    <location>
        <begin position="2"/>
        <end position="84"/>
    </location>
</feature>
<dbReference type="AlphaFoldDB" id="A0A7C1HCY5"/>
<organism evidence="2">
    <name type="scientific">candidate division WWE3 bacterium</name>
    <dbReference type="NCBI Taxonomy" id="2053526"/>
    <lineage>
        <taxon>Bacteria</taxon>
        <taxon>Katanobacteria</taxon>
    </lineage>
</organism>
<evidence type="ECO:0000259" key="1">
    <source>
        <dbReference type="Pfam" id="PF12647"/>
    </source>
</evidence>
<dbReference type="Pfam" id="PF12647">
    <property type="entry name" value="RNHCP"/>
    <property type="match status" value="1"/>
</dbReference>
<gene>
    <name evidence="2" type="ORF">ENN92_01035</name>
</gene>
<dbReference type="InterPro" id="IPR024439">
    <property type="entry name" value="RNHCP"/>
</dbReference>
<accession>A0A7C1HCY5</accession>